<accession>A0A6V7KI65</accession>
<reference evidence="1" key="1">
    <citation type="submission" date="2020-07" db="EMBL/GenBank/DDBJ databases">
        <authorList>
            <person name="Ferguson B K."/>
        </authorList>
    </citation>
    <scope>NUCLEOTIDE SEQUENCE</scope>
    <source>
        <strain evidence="1">L06</strain>
    </source>
</reference>
<dbReference type="EMBL" id="CADCXW020000158">
    <property type="protein sequence ID" value="CAD1563573.1"/>
    <property type="molecule type" value="Genomic_DNA"/>
</dbReference>
<sequence>MPSQAPVSTCPKIPPPPPLAPYYDIEWDSLSLSRSNYPPLAPYPFMHPALGYGEKRMRKKSEVDGGKEKI</sequence>
<name>A0A6V7KI65_9HYME</name>
<proteinExistence type="predicted"/>
<gene>
    <name evidence="1" type="ORF">BBRV_LOCUS79740</name>
</gene>
<protein>
    <submittedName>
        <fullName evidence="1">Uncharacterized protein</fullName>
    </submittedName>
</protein>
<evidence type="ECO:0000313" key="1">
    <source>
        <dbReference type="EMBL" id="CAD1563573.1"/>
    </source>
</evidence>
<organism evidence="1">
    <name type="scientific">Bracon brevicornis</name>
    <dbReference type="NCBI Taxonomy" id="1563983"/>
    <lineage>
        <taxon>Eukaryota</taxon>
        <taxon>Metazoa</taxon>
        <taxon>Ecdysozoa</taxon>
        <taxon>Arthropoda</taxon>
        <taxon>Hexapoda</taxon>
        <taxon>Insecta</taxon>
        <taxon>Pterygota</taxon>
        <taxon>Neoptera</taxon>
        <taxon>Endopterygota</taxon>
        <taxon>Hymenoptera</taxon>
        <taxon>Apocrita</taxon>
        <taxon>Ichneumonoidea</taxon>
        <taxon>Braconidae</taxon>
        <taxon>Braconinae</taxon>
        <taxon>Bracon</taxon>
    </lineage>
</organism>
<dbReference type="AlphaFoldDB" id="A0A6V7KI65"/>